<dbReference type="EMBL" id="JRES01001249">
    <property type="protein sequence ID" value="KNC24254.1"/>
    <property type="molecule type" value="Genomic_DNA"/>
</dbReference>
<keyword evidence="1" id="KW-0812">Transmembrane</keyword>
<gene>
    <name evidence="2" type="ORF">FF38_13701</name>
</gene>
<feature type="transmembrane region" description="Helical" evidence="1">
    <location>
        <begin position="129"/>
        <end position="151"/>
    </location>
</feature>
<evidence type="ECO:0000313" key="3">
    <source>
        <dbReference type="Proteomes" id="UP000037069"/>
    </source>
</evidence>
<protein>
    <submittedName>
        <fullName evidence="2">Uncharacterized protein</fullName>
    </submittedName>
</protein>
<sequence>MINELNKPEREISEYREKQFKHVKVAAWIVDCLKTMLVLFANVTDAAAVVATFMYHLNANCSMITALRNKNYRNCSIVVYTLNEKSVSYTAAQCHEHFFPPSSSSIPSELVTTSHDYQCQHLVEEKSKLMLATLLFLLHLSRMIAILCVIFRPSSFENIICSLFVMSNDSNNCEA</sequence>
<evidence type="ECO:0000256" key="1">
    <source>
        <dbReference type="SAM" id="Phobius"/>
    </source>
</evidence>
<keyword evidence="1" id="KW-0472">Membrane</keyword>
<evidence type="ECO:0000313" key="2">
    <source>
        <dbReference type="EMBL" id="KNC24254.1"/>
    </source>
</evidence>
<comment type="caution">
    <text evidence="2">The sequence shown here is derived from an EMBL/GenBank/DDBJ whole genome shotgun (WGS) entry which is preliminary data.</text>
</comment>
<dbReference type="Proteomes" id="UP000037069">
    <property type="component" value="Unassembled WGS sequence"/>
</dbReference>
<keyword evidence="3" id="KW-1185">Reference proteome</keyword>
<dbReference type="AlphaFoldDB" id="A0A0L0BY97"/>
<reference evidence="2 3" key="1">
    <citation type="journal article" date="2015" name="Nat. Commun.">
        <title>Lucilia cuprina genome unlocks parasitic fly biology to underpin future interventions.</title>
        <authorList>
            <person name="Anstead C.A."/>
            <person name="Korhonen P.K."/>
            <person name="Young N.D."/>
            <person name="Hall R.S."/>
            <person name="Jex A.R."/>
            <person name="Murali S.C."/>
            <person name="Hughes D.S."/>
            <person name="Lee S.F."/>
            <person name="Perry T."/>
            <person name="Stroehlein A.J."/>
            <person name="Ansell B.R."/>
            <person name="Breugelmans B."/>
            <person name="Hofmann A."/>
            <person name="Qu J."/>
            <person name="Dugan S."/>
            <person name="Lee S.L."/>
            <person name="Chao H."/>
            <person name="Dinh H."/>
            <person name="Han Y."/>
            <person name="Doddapaneni H.V."/>
            <person name="Worley K.C."/>
            <person name="Muzny D.M."/>
            <person name="Ioannidis P."/>
            <person name="Waterhouse R.M."/>
            <person name="Zdobnov E.M."/>
            <person name="James P.J."/>
            <person name="Bagnall N.H."/>
            <person name="Kotze A.C."/>
            <person name="Gibbs R.A."/>
            <person name="Richards S."/>
            <person name="Batterham P."/>
            <person name="Gasser R.B."/>
        </authorList>
    </citation>
    <scope>NUCLEOTIDE SEQUENCE [LARGE SCALE GENOMIC DNA]</scope>
    <source>
        <strain evidence="2 3">LS</strain>
        <tissue evidence="2">Full body</tissue>
    </source>
</reference>
<proteinExistence type="predicted"/>
<keyword evidence="1" id="KW-1133">Transmembrane helix</keyword>
<organism evidence="2 3">
    <name type="scientific">Lucilia cuprina</name>
    <name type="common">Green bottle fly</name>
    <name type="synonym">Australian sheep blowfly</name>
    <dbReference type="NCBI Taxonomy" id="7375"/>
    <lineage>
        <taxon>Eukaryota</taxon>
        <taxon>Metazoa</taxon>
        <taxon>Ecdysozoa</taxon>
        <taxon>Arthropoda</taxon>
        <taxon>Hexapoda</taxon>
        <taxon>Insecta</taxon>
        <taxon>Pterygota</taxon>
        <taxon>Neoptera</taxon>
        <taxon>Endopterygota</taxon>
        <taxon>Diptera</taxon>
        <taxon>Brachycera</taxon>
        <taxon>Muscomorpha</taxon>
        <taxon>Oestroidea</taxon>
        <taxon>Calliphoridae</taxon>
        <taxon>Luciliinae</taxon>
        <taxon>Lucilia</taxon>
    </lineage>
</organism>
<accession>A0A0L0BY97</accession>
<name>A0A0L0BY97_LUCCU</name>